<dbReference type="Gene3D" id="3.80.10.10">
    <property type="entry name" value="Ribonuclease Inhibitor"/>
    <property type="match status" value="1"/>
</dbReference>
<keyword evidence="4" id="KW-1185">Reference proteome</keyword>
<dbReference type="InterPro" id="IPR032675">
    <property type="entry name" value="LRR_dom_sf"/>
</dbReference>
<dbReference type="SUPFAM" id="SSF52058">
    <property type="entry name" value="L domain-like"/>
    <property type="match status" value="1"/>
</dbReference>
<evidence type="ECO:0000313" key="4">
    <source>
        <dbReference type="Proteomes" id="UP001234989"/>
    </source>
</evidence>
<evidence type="ECO:0000259" key="2">
    <source>
        <dbReference type="Pfam" id="PF23598"/>
    </source>
</evidence>
<gene>
    <name evidence="3" type="ORF">MTR67_036643</name>
</gene>
<dbReference type="AlphaFoldDB" id="A0AAF0UCE5"/>
<proteinExistence type="predicted"/>
<feature type="non-terminal residue" evidence="3">
    <location>
        <position position="1"/>
    </location>
</feature>
<name>A0AAF0UCE5_SOLVR</name>
<dbReference type="InterPro" id="IPR027417">
    <property type="entry name" value="P-loop_NTPase"/>
</dbReference>
<evidence type="ECO:0000313" key="3">
    <source>
        <dbReference type="EMBL" id="WMV43258.1"/>
    </source>
</evidence>
<organism evidence="3 4">
    <name type="scientific">Solanum verrucosum</name>
    <dbReference type="NCBI Taxonomy" id="315347"/>
    <lineage>
        <taxon>Eukaryota</taxon>
        <taxon>Viridiplantae</taxon>
        <taxon>Streptophyta</taxon>
        <taxon>Embryophyta</taxon>
        <taxon>Tracheophyta</taxon>
        <taxon>Spermatophyta</taxon>
        <taxon>Magnoliopsida</taxon>
        <taxon>eudicotyledons</taxon>
        <taxon>Gunneridae</taxon>
        <taxon>Pentapetalae</taxon>
        <taxon>asterids</taxon>
        <taxon>lamiids</taxon>
        <taxon>Solanales</taxon>
        <taxon>Solanaceae</taxon>
        <taxon>Solanoideae</taxon>
        <taxon>Solaneae</taxon>
        <taxon>Solanum</taxon>
    </lineage>
</organism>
<dbReference type="Gene3D" id="3.40.50.300">
    <property type="entry name" value="P-loop containing nucleotide triphosphate hydrolases"/>
    <property type="match status" value="1"/>
</dbReference>
<dbReference type="Proteomes" id="UP001234989">
    <property type="component" value="Chromosome 8"/>
</dbReference>
<dbReference type="Pfam" id="PF23598">
    <property type="entry name" value="LRR_14"/>
    <property type="match status" value="1"/>
</dbReference>
<protein>
    <recommendedName>
        <fullName evidence="2">Disease resistance R13L4/SHOC-2-like LRR domain-containing protein</fullName>
    </recommendedName>
</protein>
<evidence type="ECO:0000256" key="1">
    <source>
        <dbReference type="ARBA" id="ARBA00022737"/>
    </source>
</evidence>
<dbReference type="SUPFAM" id="SSF52540">
    <property type="entry name" value="P-loop containing nucleoside triphosphate hydrolases"/>
    <property type="match status" value="1"/>
</dbReference>
<dbReference type="PANTHER" id="PTHR47186">
    <property type="entry name" value="LEUCINE-RICH REPEAT-CONTAINING PROTEIN 57"/>
    <property type="match status" value="1"/>
</dbReference>
<keyword evidence="1" id="KW-0677">Repeat</keyword>
<sequence>GSVLTEPQVYGRDKEEDEIVKILINNVSDAQQLSVLPIVGMGGLGKTTLAQMRMPIGFAELVPFKPLHLLQKFVSLRVLNLSKLHFESLPSSIGDLGHLRYLDLSDNFHICSLPKKLCKLQNLQTLDLHNCYSLSCLPKETCKLGSLRNLLLDGCNKLTCTPPRIGSLACLKTLDCFVVG</sequence>
<dbReference type="PANTHER" id="PTHR47186:SF13">
    <property type="entry name" value="DISEASE RESISTANCE PROTEIN RGA3"/>
    <property type="match status" value="1"/>
</dbReference>
<accession>A0AAF0UCE5</accession>
<feature type="domain" description="Disease resistance R13L4/SHOC-2-like LRR" evidence="2">
    <location>
        <begin position="67"/>
        <end position="178"/>
    </location>
</feature>
<dbReference type="EMBL" id="CP133619">
    <property type="protein sequence ID" value="WMV43258.1"/>
    <property type="molecule type" value="Genomic_DNA"/>
</dbReference>
<reference evidence="3" key="1">
    <citation type="submission" date="2023-08" db="EMBL/GenBank/DDBJ databases">
        <title>A de novo genome assembly of Solanum verrucosum Schlechtendal, a Mexican diploid species geographically isolated from the other diploid A-genome species in potato relatives.</title>
        <authorList>
            <person name="Hosaka K."/>
        </authorList>
    </citation>
    <scope>NUCLEOTIDE SEQUENCE</scope>
    <source>
        <tissue evidence="3">Young leaves</tissue>
    </source>
</reference>
<dbReference type="InterPro" id="IPR055414">
    <property type="entry name" value="LRR_R13L4/SHOC2-like"/>
</dbReference>